<dbReference type="Pfam" id="PF12833">
    <property type="entry name" value="HTH_18"/>
    <property type="match status" value="1"/>
</dbReference>
<evidence type="ECO:0000313" key="6">
    <source>
        <dbReference type="Proteomes" id="UP000032266"/>
    </source>
</evidence>
<evidence type="ECO:0000313" key="5">
    <source>
        <dbReference type="EMBL" id="AJQ95688.1"/>
    </source>
</evidence>
<organism evidence="5 6">
    <name type="scientific">Gynuella sunshinyii YC6258</name>
    <dbReference type="NCBI Taxonomy" id="1445510"/>
    <lineage>
        <taxon>Bacteria</taxon>
        <taxon>Pseudomonadati</taxon>
        <taxon>Pseudomonadota</taxon>
        <taxon>Gammaproteobacteria</taxon>
        <taxon>Oceanospirillales</taxon>
        <taxon>Saccharospirillaceae</taxon>
        <taxon>Gynuella</taxon>
    </lineage>
</organism>
<dbReference type="OrthoDB" id="9814125at2"/>
<keyword evidence="3" id="KW-0804">Transcription</keyword>
<dbReference type="InterPro" id="IPR009057">
    <property type="entry name" value="Homeodomain-like_sf"/>
</dbReference>
<dbReference type="SMART" id="SM00342">
    <property type="entry name" value="HTH_ARAC"/>
    <property type="match status" value="1"/>
</dbReference>
<dbReference type="HOGENOM" id="CLU_000445_88_2_6"/>
<keyword evidence="1" id="KW-0805">Transcription regulation</keyword>
<dbReference type="AlphaFoldDB" id="A0A0C5VQK8"/>
<feature type="domain" description="HTH araC/xylS-type" evidence="4">
    <location>
        <begin position="189"/>
        <end position="287"/>
    </location>
</feature>
<keyword evidence="6" id="KW-1185">Reference proteome</keyword>
<dbReference type="InterPro" id="IPR018060">
    <property type="entry name" value="HTH_AraC"/>
</dbReference>
<dbReference type="Proteomes" id="UP000032266">
    <property type="component" value="Chromosome"/>
</dbReference>
<dbReference type="KEGG" id="gsn:YC6258_03652"/>
<gene>
    <name evidence="5" type="ORF">YC6258_03652</name>
</gene>
<accession>A0A0C5VQK8</accession>
<proteinExistence type="predicted"/>
<name>A0A0C5VQK8_9GAMM</name>
<evidence type="ECO:0000256" key="2">
    <source>
        <dbReference type="ARBA" id="ARBA00023125"/>
    </source>
</evidence>
<reference evidence="5 6" key="1">
    <citation type="submission" date="2014-01" db="EMBL/GenBank/DDBJ databases">
        <title>Full genme sequencing of cellulolytic bacterium Gynuella sunshinyii YC6258T gen. nov., sp. nov.</title>
        <authorList>
            <person name="Khan H."/>
            <person name="Chung E.J."/>
            <person name="Chung Y.R."/>
        </authorList>
    </citation>
    <scope>NUCLEOTIDE SEQUENCE [LARGE SCALE GENOMIC DNA]</scope>
    <source>
        <strain evidence="5 6">YC6258</strain>
    </source>
</reference>
<protein>
    <submittedName>
        <fullName evidence="5">AraC-type DNA-binding domain-containing protein</fullName>
    </submittedName>
</protein>
<dbReference type="Gene3D" id="1.10.10.60">
    <property type="entry name" value="Homeodomain-like"/>
    <property type="match status" value="1"/>
</dbReference>
<dbReference type="InterPro" id="IPR003313">
    <property type="entry name" value="AraC-bd"/>
</dbReference>
<dbReference type="PATRIC" id="fig|1445510.3.peg.3625"/>
<dbReference type="EMBL" id="CP007142">
    <property type="protein sequence ID" value="AJQ95688.1"/>
    <property type="molecule type" value="Genomic_DNA"/>
</dbReference>
<dbReference type="PROSITE" id="PS01124">
    <property type="entry name" value="HTH_ARAC_FAMILY_2"/>
    <property type="match status" value="1"/>
</dbReference>
<dbReference type="PANTHER" id="PTHR43280">
    <property type="entry name" value="ARAC-FAMILY TRANSCRIPTIONAL REGULATOR"/>
    <property type="match status" value="1"/>
</dbReference>
<evidence type="ECO:0000259" key="4">
    <source>
        <dbReference type="PROSITE" id="PS01124"/>
    </source>
</evidence>
<dbReference type="GO" id="GO:0003700">
    <property type="term" value="F:DNA-binding transcription factor activity"/>
    <property type="evidence" value="ECO:0007669"/>
    <property type="project" value="InterPro"/>
</dbReference>
<keyword evidence="2 5" id="KW-0238">DNA-binding</keyword>
<dbReference type="SUPFAM" id="SSF51215">
    <property type="entry name" value="Regulatory protein AraC"/>
    <property type="match status" value="1"/>
</dbReference>
<dbReference type="SUPFAM" id="SSF46689">
    <property type="entry name" value="Homeodomain-like"/>
    <property type="match status" value="1"/>
</dbReference>
<sequence>MSIPNVLFSHRQSQKSEIEIFELAALAQRSSNLEQNPQHPHRINFFMLILIEQGTGYHMVDFVKHPFAPGSLIFIQREQVHCFDFSNHPQGKVLIFTQAFLDQVHSNMHLPNYTPTHLNSHHSPLFTLDEESYRRVVTLIKEIMVEQTDQHQEPLIVMYLFSALALQLRKQNRDTQNSKLSQEQSKKLDQFFSLLQHHYLQNRDATWYANQINITYKTLNQVCKSSTGLTAKQMVDAFVILEIKRQLVIRKVSSQQIAYEFGFDDASNFVKYFKKMTNLTPSQFQQKYTY</sequence>
<evidence type="ECO:0000256" key="1">
    <source>
        <dbReference type="ARBA" id="ARBA00023015"/>
    </source>
</evidence>
<dbReference type="Pfam" id="PF02311">
    <property type="entry name" value="AraC_binding"/>
    <property type="match status" value="1"/>
</dbReference>
<evidence type="ECO:0000256" key="3">
    <source>
        <dbReference type="ARBA" id="ARBA00023163"/>
    </source>
</evidence>
<dbReference type="InterPro" id="IPR037923">
    <property type="entry name" value="HTH-like"/>
</dbReference>
<dbReference type="STRING" id="1445510.YC6258_03652"/>
<dbReference type="GO" id="GO:0043565">
    <property type="term" value="F:sequence-specific DNA binding"/>
    <property type="evidence" value="ECO:0007669"/>
    <property type="project" value="InterPro"/>
</dbReference>
<dbReference type="PANTHER" id="PTHR43280:SF32">
    <property type="entry name" value="TRANSCRIPTIONAL REGULATORY PROTEIN"/>
    <property type="match status" value="1"/>
</dbReference>